<dbReference type="Proteomes" id="UP000006898">
    <property type="component" value="Chromosome"/>
</dbReference>
<dbReference type="KEGG" id="mox:DAMO_1280"/>
<dbReference type="AlphaFoldDB" id="D5MF11"/>
<gene>
    <name evidence="1" type="ORF">DAMO_1280</name>
</gene>
<reference evidence="1 2" key="1">
    <citation type="journal article" date="2010" name="Nature">
        <title>Nitrite-driven anaerobic methane oxidation by oxygenic bacteria.</title>
        <authorList>
            <person name="Ettwig K.F."/>
            <person name="Butler M.K."/>
            <person name="Le Paslier D."/>
            <person name="Pelletier E."/>
            <person name="Mangenot S."/>
            <person name="Kuypers M.M.M."/>
            <person name="Schreiber F."/>
            <person name="Dutilh B.E."/>
            <person name="Zedelius J."/>
            <person name="de Beer D."/>
            <person name="Gloerich J."/>
            <person name="Wessels H.J.C.T."/>
            <person name="van Allen T."/>
            <person name="Luesken F."/>
            <person name="Wu M."/>
            <person name="van de Pas-Schoonen K.T."/>
            <person name="Op den Camp H.J.M."/>
            <person name="Janssen-Megens E.M."/>
            <person name="Francoijs K-J."/>
            <person name="Stunnenberg H."/>
            <person name="Weissenbach J."/>
            <person name="Jetten M.S.M."/>
            <person name="Strous M."/>
        </authorList>
    </citation>
    <scope>NUCLEOTIDE SEQUENCE [LARGE SCALE GENOMIC DNA]</scope>
</reference>
<dbReference type="EMBL" id="FP565575">
    <property type="protein sequence ID" value="CBE68340.1"/>
    <property type="molecule type" value="Genomic_DNA"/>
</dbReference>
<proteinExistence type="predicted"/>
<evidence type="ECO:0000313" key="1">
    <source>
        <dbReference type="EMBL" id="CBE68340.1"/>
    </source>
</evidence>
<name>D5MF11_METO1</name>
<dbReference type="STRING" id="671143.DAMO_1280"/>
<dbReference type="HOGENOM" id="CLU_1381906_0_0_0"/>
<evidence type="ECO:0000313" key="2">
    <source>
        <dbReference type="Proteomes" id="UP000006898"/>
    </source>
</evidence>
<sequence length="197" mass="21414">MPPWLNLATTAFVSVLAYAPTLFIQGQWHYEVNHHEFRKAFIEQTSIVLGSNCSTRLQFNATQDSKGSTGMIALEFTVSPITRITGFDFAYFEGPGAPAEDHKLMKITVTKAGTPAVHMLSLGGWLSADVNDGFVFSASHHTRNTQGHVRKVITQVLQGADSIEVAVIDGRNRAIVLSATFPLTGAQPIFEALLKGI</sequence>
<accession>D5MF11</accession>
<organism evidence="1 2">
    <name type="scientific">Methylomirabilis oxygeniifera</name>
    <dbReference type="NCBI Taxonomy" id="671143"/>
    <lineage>
        <taxon>Bacteria</taxon>
        <taxon>Candidatus Methylomirabilota</taxon>
        <taxon>Candidatus Methylomirabilia</taxon>
        <taxon>Candidatus Methylomirabilales</taxon>
        <taxon>Candidatus Methylomirabilaceae</taxon>
        <taxon>Candidatus Methylomirabilis</taxon>
    </lineage>
</organism>
<protein>
    <submittedName>
        <fullName evidence="1">Uncharacterized protein</fullName>
    </submittedName>
</protein>